<dbReference type="PROSITE" id="PS51257">
    <property type="entry name" value="PROKAR_LIPOPROTEIN"/>
    <property type="match status" value="1"/>
</dbReference>
<feature type="chain" id="PRO_5030007293" description="DUF1307 domain-containing protein" evidence="1">
    <location>
        <begin position="23"/>
        <end position="155"/>
    </location>
</feature>
<dbReference type="EMBL" id="AE015929">
    <property type="protein sequence ID" value="AAO05670.1"/>
    <property type="molecule type" value="Genomic_DNA"/>
</dbReference>
<organism evidence="2 3">
    <name type="scientific">Staphylococcus epidermidis (strain ATCC 12228 / FDA PCI 1200)</name>
    <dbReference type="NCBI Taxonomy" id="176280"/>
    <lineage>
        <taxon>Bacteria</taxon>
        <taxon>Bacillati</taxon>
        <taxon>Bacillota</taxon>
        <taxon>Bacilli</taxon>
        <taxon>Bacillales</taxon>
        <taxon>Staphylococcaceae</taxon>
        <taxon>Staphylococcus</taxon>
    </lineage>
</organism>
<evidence type="ECO:0000313" key="3">
    <source>
        <dbReference type="Proteomes" id="UP000001411"/>
    </source>
</evidence>
<accession>A0A0H2VI26</accession>
<protein>
    <recommendedName>
        <fullName evidence="4">DUF1307 domain-containing protein</fullName>
    </recommendedName>
</protein>
<proteinExistence type="predicted"/>
<name>A0A0H2VI26_STAES</name>
<dbReference type="eggNOG" id="COG4808">
    <property type="taxonomic scope" value="Bacteria"/>
</dbReference>
<gene>
    <name evidence="2" type="ordered locus">SE_2029</name>
</gene>
<dbReference type="RefSeq" id="WP_002456663.1">
    <property type="nucleotide sequence ID" value="NC_004461.1"/>
</dbReference>
<dbReference type="Proteomes" id="UP000001411">
    <property type="component" value="Chromosome"/>
</dbReference>
<evidence type="ECO:0000313" key="2">
    <source>
        <dbReference type="EMBL" id="AAO05670.1"/>
    </source>
</evidence>
<sequence length="155" mass="17434">MKKVISLLVVLVISAVSLSACGKERTKTYEGEVNGKQVITSLTYKDDEVLKQSTIATIKYDDLGIDKDEAKQMFKNDEQAFKGIDGVTYKADFKDRKAIEHIDIDYKDADIDQLKKNLGFISSDAKKGDHVSVDRVVKQLKRNGLKDKSKMNEDN</sequence>
<dbReference type="HOGENOM" id="CLU_126600_0_0_9"/>
<dbReference type="PATRIC" id="fig|176280.10.peg.1982"/>
<dbReference type="InterPro" id="IPR036699">
    <property type="entry name" value="YehR-like_sf"/>
</dbReference>
<dbReference type="KEGG" id="sep:SE_2029"/>
<evidence type="ECO:0008006" key="4">
    <source>
        <dbReference type="Google" id="ProtNLM"/>
    </source>
</evidence>
<evidence type="ECO:0000256" key="1">
    <source>
        <dbReference type="SAM" id="SignalP"/>
    </source>
</evidence>
<dbReference type="InterPro" id="IPR009736">
    <property type="entry name" value="DUF1307"/>
</dbReference>
<dbReference type="AlphaFoldDB" id="A0A0H2VI26"/>
<feature type="signal peptide" evidence="1">
    <location>
        <begin position="1"/>
        <end position="22"/>
    </location>
</feature>
<keyword evidence="1" id="KW-0732">Signal</keyword>
<dbReference type="Pfam" id="PF06998">
    <property type="entry name" value="DUF1307"/>
    <property type="match status" value="1"/>
</dbReference>
<dbReference type="PIRSF" id="PIRSF006187">
    <property type="entry name" value="DUF1307"/>
    <property type="match status" value="1"/>
</dbReference>
<dbReference type="Gene3D" id="3.30.1830.10">
    <property type="entry name" value="YehR-like"/>
    <property type="match status" value="1"/>
</dbReference>
<dbReference type="SUPFAM" id="SSF160704">
    <property type="entry name" value="YehR-like"/>
    <property type="match status" value="1"/>
</dbReference>
<dbReference type="OrthoDB" id="2410988at2"/>
<reference evidence="2 3" key="1">
    <citation type="journal article" date="2003" name="Mol. Microbiol.">
        <title>Genome-based analysis of virulence genes in a non-biofilm-forming Staphylococcus epidermidis strain (ATCC 12228).</title>
        <authorList>
            <person name="Zhang Y.Q."/>
            <person name="Ren S.X."/>
            <person name="Li H.L."/>
            <person name="Wang Y.X."/>
            <person name="Fu G."/>
            <person name="Yang J."/>
            <person name="Qin Z.Q."/>
            <person name="Miao Y.G."/>
            <person name="Wang W.Y."/>
            <person name="Chen R.S."/>
            <person name="Shen Y."/>
            <person name="Chen Z."/>
            <person name="Yuan Z.H."/>
            <person name="Zhao G.P."/>
            <person name="Qu D."/>
            <person name="Danchin A."/>
            <person name="Wen Y.M."/>
        </authorList>
    </citation>
    <scope>NUCLEOTIDE SEQUENCE [LARGE SCALE GENOMIC DNA]</scope>
    <source>
        <strain evidence="3">ATCC 12228 / FDA PCI 1200</strain>
    </source>
</reference>